<dbReference type="PANTHER" id="PTHR31286:SF153">
    <property type="entry name" value="DUF4283 DOMAIN PROTEIN"/>
    <property type="match status" value="1"/>
</dbReference>
<proteinExistence type="predicted"/>
<dbReference type="Gramene" id="C.cajan_20175.t">
    <property type="protein sequence ID" value="C.cajan_20175.t.cds1"/>
    <property type="gene ID" value="C.cajan_20175"/>
</dbReference>
<gene>
    <name evidence="2" type="ORF">KK1_020775</name>
</gene>
<dbReference type="InterPro" id="IPR040256">
    <property type="entry name" value="At4g02000-like"/>
</dbReference>
<feature type="domain" description="Zinc knuckle CX2CX4HX4C" evidence="1">
    <location>
        <begin position="48"/>
        <end position="95"/>
    </location>
</feature>
<dbReference type="Pfam" id="PF14392">
    <property type="entry name" value="zf-CCHC_4"/>
    <property type="match status" value="1"/>
</dbReference>
<evidence type="ECO:0000313" key="2">
    <source>
        <dbReference type="EMBL" id="KYP76529.1"/>
    </source>
</evidence>
<organism evidence="2 3">
    <name type="scientific">Cajanus cajan</name>
    <name type="common">Pigeon pea</name>
    <name type="synonym">Cajanus indicus</name>
    <dbReference type="NCBI Taxonomy" id="3821"/>
    <lineage>
        <taxon>Eukaryota</taxon>
        <taxon>Viridiplantae</taxon>
        <taxon>Streptophyta</taxon>
        <taxon>Embryophyta</taxon>
        <taxon>Tracheophyta</taxon>
        <taxon>Spermatophyta</taxon>
        <taxon>Magnoliopsida</taxon>
        <taxon>eudicotyledons</taxon>
        <taxon>Gunneridae</taxon>
        <taxon>Pentapetalae</taxon>
        <taxon>rosids</taxon>
        <taxon>fabids</taxon>
        <taxon>Fabales</taxon>
        <taxon>Fabaceae</taxon>
        <taxon>Papilionoideae</taxon>
        <taxon>50 kb inversion clade</taxon>
        <taxon>NPAAA clade</taxon>
        <taxon>indigoferoid/millettioid clade</taxon>
        <taxon>Phaseoleae</taxon>
        <taxon>Cajanus</taxon>
    </lineage>
</organism>
<dbReference type="EMBL" id="CM003603">
    <property type="protein sequence ID" value="KYP76529.1"/>
    <property type="molecule type" value="Genomic_DNA"/>
</dbReference>
<name>A0A151UB74_CAJCA</name>
<protein>
    <recommendedName>
        <fullName evidence="1">Zinc knuckle CX2CX4HX4C domain-containing protein</fullName>
    </recommendedName>
</protein>
<sequence length="124" mass="14184">VQIHNLPPGFMSLSVGQQLGNYIGVILEYDYKNATSMWHSYIRIHSLLDVREPLKKEKHIKKVGRGVITTIFKYEHMGPFCFFCGIIGHLDDYCDALFAIAQDDSNRGRNVHATPFTPHNITHK</sequence>
<reference evidence="2 3" key="1">
    <citation type="journal article" date="2012" name="Nat. Biotechnol.">
        <title>Draft genome sequence of pigeonpea (Cajanus cajan), an orphan legume crop of resource-poor farmers.</title>
        <authorList>
            <person name="Varshney R.K."/>
            <person name="Chen W."/>
            <person name="Li Y."/>
            <person name="Bharti A.K."/>
            <person name="Saxena R.K."/>
            <person name="Schlueter J.A."/>
            <person name="Donoghue M.T."/>
            <person name="Azam S."/>
            <person name="Fan G."/>
            <person name="Whaley A.M."/>
            <person name="Farmer A.D."/>
            <person name="Sheridan J."/>
            <person name="Iwata A."/>
            <person name="Tuteja R."/>
            <person name="Penmetsa R.V."/>
            <person name="Wu W."/>
            <person name="Upadhyaya H.D."/>
            <person name="Yang S.P."/>
            <person name="Shah T."/>
            <person name="Saxena K.B."/>
            <person name="Michael T."/>
            <person name="McCombie W.R."/>
            <person name="Yang B."/>
            <person name="Zhang G."/>
            <person name="Yang H."/>
            <person name="Wang J."/>
            <person name="Spillane C."/>
            <person name="Cook D.R."/>
            <person name="May G.D."/>
            <person name="Xu X."/>
            <person name="Jackson S.A."/>
        </authorList>
    </citation>
    <scope>NUCLEOTIDE SEQUENCE [LARGE SCALE GENOMIC DNA]</scope>
    <source>
        <strain evidence="3">cv. Asha</strain>
    </source>
</reference>
<dbReference type="AlphaFoldDB" id="A0A151UB74"/>
<evidence type="ECO:0000313" key="3">
    <source>
        <dbReference type="Proteomes" id="UP000075243"/>
    </source>
</evidence>
<dbReference type="InterPro" id="IPR025836">
    <property type="entry name" value="Zn_knuckle_CX2CX4HX4C"/>
</dbReference>
<evidence type="ECO:0000259" key="1">
    <source>
        <dbReference type="Pfam" id="PF14392"/>
    </source>
</evidence>
<dbReference type="OMA" id="NATSMWH"/>
<dbReference type="Proteomes" id="UP000075243">
    <property type="component" value="Chromosome 1"/>
</dbReference>
<feature type="non-terminal residue" evidence="2">
    <location>
        <position position="1"/>
    </location>
</feature>
<keyword evidence="3" id="KW-1185">Reference proteome</keyword>
<dbReference type="PANTHER" id="PTHR31286">
    <property type="entry name" value="GLYCINE-RICH CELL WALL STRUCTURAL PROTEIN 1.8-LIKE"/>
    <property type="match status" value="1"/>
</dbReference>
<accession>A0A151UB74</accession>